<protein>
    <recommendedName>
        <fullName evidence="3">HAUS augmin-like complex subunit 6 N-terminal domain-containing protein</fullName>
    </recommendedName>
</protein>
<feature type="coiled-coil region" evidence="1">
    <location>
        <begin position="379"/>
        <end position="406"/>
    </location>
</feature>
<dbReference type="GO" id="GO:0051225">
    <property type="term" value="P:spindle assembly"/>
    <property type="evidence" value="ECO:0007669"/>
    <property type="project" value="InterPro"/>
</dbReference>
<evidence type="ECO:0000313" key="4">
    <source>
        <dbReference type="EMBL" id="KAJ2005463.1"/>
    </source>
</evidence>
<dbReference type="Proteomes" id="UP001150907">
    <property type="component" value="Unassembled WGS sequence"/>
</dbReference>
<evidence type="ECO:0000313" key="5">
    <source>
        <dbReference type="Proteomes" id="UP001150907"/>
    </source>
</evidence>
<evidence type="ECO:0000256" key="2">
    <source>
        <dbReference type="SAM" id="MobiDB-lite"/>
    </source>
</evidence>
<dbReference type="GO" id="GO:0070652">
    <property type="term" value="C:HAUS complex"/>
    <property type="evidence" value="ECO:0007669"/>
    <property type="project" value="InterPro"/>
</dbReference>
<organism evidence="4 5">
    <name type="scientific">Coemansia thaxteri</name>
    <dbReference type="NCBI Taxonomy" id="2663907"/>
    <lineage>
        <taxon>Eukaryota</taxon>
        <taxon>Fungi</taxon>
        <taxon>Fungi incertae sedis</taxon>
        <taxon>Zoopagomycota</taxon>
        <taxon>Kickxellomycotina</taxon>
        <taxon>Kickxellomycetes</taxon>
        <taxon>Kickxellales</taxon>
        <taxon>Kickxellaceae</taxon>
        <taxon>Coemansia</taxon>
    </lineage>
</organism>
<dbReference type="GO" id="GO:0008017">
    <property type="term" value="F:microtubule binding"/>
    <property type="evidence" value="ECO:0007669"/>
    <property type="project" value="TreeGrafter"/>
</dbReference>
<dbReference type="EMBL" id="JANBQF010000100">
    <property type="protein sequence ID" value="KAJ2005463.1"/>
    <property type="molecule type" value="Genomic_DNA"/>
</dbReference>
<accession>A0A9W8BKR6</accession>
<sequence length="506" mass="54522">MADADRDGRRQAFWRTVLAMGFSPSTACSGAYSGVALDWRVFETGVYHAKAAELLLHFLFARLDAGRAARDFSGCWPIGDARQARDFRAQAFRWLDELRRVSVDARDGWWPMDVPVRRSDVDEGRGARFEDTLHVLAALAAHALLTRGGVWVRHLRHAVLADIPAAERTGARLAPDRAEAVGQALQGCRARHARRTRDRQRAQAQWRAAADAVAQQTAAAAARRELVHSEFRVWRRRAGASDVATDASARDVAHLLEAAAAQARRLWAGSAGWVEQHSATVAVADAVVERRANGVRLDARRDVRLAPPPQTADAWARWLAQPARAAPFRGADVSLHAVSQMAAACVAALRRAVGGSPGLPGPSDSAEPARPLPDVAARLQQLDGALEAQDARIARLRRLRAQLLAQREAVVAASVRRPARESRSSALAELAAAVRRPVAGSAGSLPHPPPAPASRAARLAAMWDELAGSDELGMSPPPTRKRALGEDSAARSAKRRALLDDGYGVP</sequence>
<proteinExistence type="predicted"/>
<dbReference type="OrthoDB" id="5575722at2759"/>
<keyword evidence="1" id="KW-0175">Coiled coil</keyword>
<dbReference type="PANTHER" id="PTHR16151:SF2">
    <property type="entry name" value="HAUS AUGMIN-LIKE COMPLEX SUBUNIT 6"/>
    <property type="match status" value="1"/>
</dbReference>
<dbReference type="GO" id="GO:1990498">
    <property type="term" value="C:mitotic spindle microtubule"/>
    <property type="evidence" value="ECO:0007669"/>
    <property type="project" value="TreeGrafter"/>
</dbReference>
<dbReference type="InterPro" id="IPR026797">
    <property type="entry name" value="HAUS_6"/>
</dbReference>
<name>A0A9W8BKR6_9FUNG</name>
<reference evidence="4" key="1">
    <citation type="submission" date="2022-07" db="EMBL/GenBank/DDBJ databases">
        <title>Phylogenomic reconstructions and comparative analyses of Kickxellomycotina fungi.</title>
        <authorList>
            <person name="Reynolds N.K."/>
            <person name="Stajich J.E."/>
            <person name="Barry K."/>
            <person name="Grigoriev I.V."/>
            <person name="Crous P."/>
            <person name="Smith M.E."/>
        </authorList>
    </citation>
    <scope>NUCLEOTIDE SEQUENCE</scope>
    <source>
        <strain evidence="4">IMI 214461</strain>
    </source>
</reference>
<feature type="domain" description="HAUS augmin-like complex subunit 6 N-terminal" evidence="3">
    <location>
        <begin position="48"/>
        <end position="240"/>
    </location>
</feature>
<keyword evidence="5" id="KW-1185">Reference proteome</keyword>
<dbReference type="Pfam" id="PF14661">
    <property type="entry name" value="HAUS6_N"/>
    <property type="match status" value="1"/>
</dbReference>
<dbReference type="PANTHER" id="PTHR16151">
    <property type="entry name" value="HAUS AUGMIN-LIKE COMPLEX SUBUNIT 6"/>
    <property type="match status" value="1"/>
</dbReference>
<evidence type="ECO:0000256" key="1">
    <source>
        <dbReference type="SAM" id="Coils"/>
    </source>
</evidence>
<evidence type="ECO:0000259" key="3">
    <source>
        <dbReference type="Pfam" id="PF14661"/>
    </source>
</evidence>
<feature type="region of interest" description="Disordered" evidence="2">
    <location>
        <begin position="467"/>
        <end position="506"/>
    </location>
</feature>
<dbReference type="AlphaFoldDB" id="A0A9W8BKR6"/>
<comment type="caution">
    <text evidence="4">The sequence shown here is derived from an EMBL/GenBank/DDBJ whole genome shotgun (WGS) entry which is preliminary data.</text>
</comment>
<dbReference type="InterPro" id="IPR028163">
    <property type="entry name" value="HAUS_6_N"/>
</dbReference>
<gene>
    <name evidence="4" type="ORF">H4R26_001945</name>
</gene>